<evidence type="ECO:0000256" key="1">
    <source>
        <dbReference type="ARBA" id="ARBA00004167"/>
    </source>
</evidence>
<keyword evidence="4 11" id="KW-0812">Transmembrane</keyword>
<keyword evidence="6 11" id="KW-1133">Transmembrane helix</keyword>
<sequence>MLSDPQFWVAIAFVVFLLAIFNPIRKILGSSLDTKIEEIKNTIEEAGSLKNETQITLSNIKKRQNDLQKEIKTIHLNAKEKIQILESHAKEKLNEQTSKREILSKVKIEQMTRDANL</sequence>
<dbReference type="InterPro" id="IPR002146">
    <property type="entry name" value="ATP_synth_b/b'su_bac/chlpt"/>
</dbReference>
<evidence type="ECO:0000256" key="11">
    <source>
        <dbReference type="SAM" id="Phobius"/>
    </source>
</evidence>
<feature type="transmembrane region" description="Helical" evidence="11">
    <location>
        <begin position="6"/>
        <end position="24"/>
    </location>
</feature>
<dbReference type="AlphaFoldDB" id="A0A383DJB3"/>
<feature type="coiled-coil region" evidence="10">
    <location>
        <begin position="32"/>
        <end position="70"/>
    </location>
</feature>
<dbReference type="Pfam" id="PF00430">
    <property type="entry name" value="ATP-synt_B"/>
    <property type="match status" value="1"/>
</dbReference>
<comment type="function">
    <text evidence="9">F(1)F(0) ATP synthase produces ATP from ADP in the presence of a proton or sodium gradient. F-type ATPases consist of two structural domains, F(1) containing the extramembraneous catalytic core and F(0) containing the membrane proton channel, linked together by a central stalk and a peripheral stalk. During catalysis, ATP synthesis in the catalytic domain of F(1) is coupled via a rotary mechanism of the central stalk subunits to proton translocation.</text>
</comment>
<accession>A0A383DJB3</accession>
<evidence type="ECO:0000256" key="5">
    <source>
        <dbReference type="ARBA" id="ARBA00022781"/>
    </source>
</evidence>
<keyword evidence="2" id="KW-0813">Transport</keyword>
<dbReference type="GO" id="GO:0015078">
    <property type="term" value="F:proton transmembrane transporter activity"/>
    <property type="evidence" value="ECO:0007669"/>
    <property type="project" value="InterPro"/>
</dbReference>
<protein>
    <submittedName>
        <fullName evidence="12">Uncharacterized protein</fullName>
    </submittedName>
</protein>
<keyword evidence="8 11" id="KW-0472">Membrane</keyword>
<keyword evidence="7" id="KW-0406">Ion transport</keyword>
<keyword evidence="3" id="KW-0138">CF(0)</keyword>
<evidence type="ECO:0000256" key="4">
    <source>
        <dbReference type="ARBA" id="ARBA00022692"/>
    </source>
</evidence>
<keyword evidence="10" id="KW-0175">Coiled coil</keyword>
<evidence type="ECO:0000313" key="12">
    <source>
        <dbReference type="EMBL" id="SVE44567.1"/>
    </source>
</evidence>
<evidence type="ECO:0000256" key="10">
    <source>
        <dbReference type="SAM" id="Coils"/>
    </source>
</evidence>
<evidence type="ECO:0000256" key="9">
    <source>
        <dbReference type="ARBA" id="ARBA00025198"/>
    </source>
</evidence>
<name>A0A383DJB3_9ZZZZ</name>
<evidence type="ECO:0000256" key="2">
    <source>
        <dbReference type="ARBA" id="ARBA00022448"/>
    </source>
</evidence>
<evidence type="ECO:0000256" key="8">
    <source>
        <dbReference type="ARBA" id="ARBA00023136"/>
    </source>
</evidence>
<organism evidence="12">
    <name type="scientific">marine metagenome</name>
    <dbReference type="NCBI Taxonomy" id="408172"/>
    <lineage>
        <taxon>unclassified sequences</taxon>
        <taxon>metagenomes</taxon>
        <taxon>ecological metagenomes</taxon>
    </lineage>
</organism>
<feature type="non-terminal residue" evidence="12">
    <location>
        <position position="117"/>
    </location>
</feature>
<keyword evidence="5" id="KW-0375">Hydrogen ion transport</keyword>
<evidence type="ECO:0000256" key="6">
    <source>
        <dbReference type="ARBA" id="ARBA00022989"/>
    </source>
</evidence>
<dbReference type="GO" id="GO:0045259">
    <property type="term" value="C:proton-transporting ATP synthase complex"/>
    <property type="evidence" value="ECO:0007669"/>
    <property type="project" value="UniProtKB-KW"/>
</dbReference>
<comment type="subcellular location">
    <subcellularLocation>
        <location evidence="1">Membrane</location>
        <topology evidence="1">Single-pass membrane protein</topology>
    </subcellularLocation>
</comment>
<reference evidence="12" key="1">
    <citation type="submission" date="2018-05" db="EMBL/GenBank/DDBJ databases">
        <authorList>
            <person name="Lanie J.A."/>
            <person name="Ng W.-L."/>
            <person name="Kazmierczak K.M."/>
            <person name="Andrzejewski T.M."/>
            <person name="Davidsen T.M."/>
            <person name="Wayne K.J."/>
            <person name="Tettelin H."/>
            <person name="Glass J.I."/>
            <person name="Rusch D."/>
            <person name="Podicherti R."/>
            <person name="Tsui H.-C.T."/>
            <person name="Winkler M.E."/>
        </authorList>
    </citation>
    <scope>NUCLEOTIDE SEQUENCE</scope>
</reference>
<proteinExistence type="predicted"/>
<dbReference type="EMBL" id="UINC01217804">
    <property type="protein sequence ID" value="SVE44567.1"/>
    <property type="molecule type" value="Genomic_DNA"/>
</dbReference>
<evidence type="ECO:0000256" key="7">
    <source>
        <dbReference type="ARBA" id="ARBA00023065"/>
    </source>
</evidence>
<dbReference type="GO" id="GO:0015986">
    <property type="term" value="P:proton motive force-driven ATP synthesis"/>
    <property type="evidence" value="ECO:0007669"/>
    <property type="project" value="InterPro"/>
</dbReference>
<gene>
    <name evidence="12" type="ORF">METZ01_LOCUS497421</name>
</gene>
<evidence type="ECO:0000256" key="3">
    <source>
        <dbReference type="ARBA" id="ARBA00022547"/>
    </source>
</evidence>